<dbReference type="PANTHER" id="PTHR43616:SF5">
    <property type="entry name" value="GLYCEROL DEHYDROGENASE 1"/>
    <property type="match status" value="1"/>
</dbReference>
<keyword evidence="7" id="KW-0443">Lipid metabolism</keyword>
<dbReference type="EMBL" id="CAEZWE010000052">
    <property type="protein sequence ID" value="CAB4658129.1"/>
    <property type="molecule type" value="Genomic_DNA"/>
</dbReference>
<keyword evidence="2" id="KW-0444">Lipid biosynthesis</keyword>
<organism evidence="10">
    <name type="scientific">freshwater metagenome</name>
    <dbReference type="NCBI Taxonomy" id="449393"/>
    <lineage>
        <taxon>unclassified sequences</taxon>
        <taxon>metagenomes</taxon>
        <taxon>ecological metagenomes</taxon>
    </lineage>
</organism>
<accession>A0A6J6LC39</accession>
<evidence type="ECO:0000256" key="7">
    <source>
        <dbReference type="ARBA" id="ARBA00023098"/>
    </source>
</evidence>
<proteinExistence type="predicted"/>
<keyword evidence="9" id="KW-1208">Phospholipid metabolism</keyword>
<evidence type="ECO:0000256" key="8">
    <source>
        <dbReference type="ARBA" id="ARBA00023209"/>
    </source>
</evidence>
<dbReference type="GO" id="GO:0008654">
    <property type="term" value="P:phospholipid biosynthetic process"/>
    <property type="evidence" value="ECO:0007669"/>
    <property type="project" value="UniProtKB-KW"/>
</dbReference>
<evidence type="ECO:0000313" key="10">
    <source>
        <dbReference type="EMBL" id="CAB4658129.1"/>
    </source>
</evidence>
<keyword evidence="5" id="KW-0560">Oxidoreductase</keyword>
<evidence type="ECO:0000256" key="3">
    <source>
        <dbReference type="ARBA" id="ARBA00022723"/>
    </source>
</evidence>
<gene>
    <name evidence="10" type="ORF">UFOPK2169_01220</name>
</gene>
<keyword evidence="3" id="KW-0479">Metal-binding</keyword>
<dbReference type="GO" id="GO:0046872">
    <property type="term" value="F:metal ion binding"/>
    <property type="evidence" value="ECO:0007669"/>
    <property type="project" value="UniProtKB-KW"/>
</dbReference>
<evidence type="ECO:0000256" key="9">
    <source>
        <dbReference type="ARBA" id="ARBA00023264"/>
    </source>
</evidence>
<dbReference type="Pfam" id="PF13685">
    <property type="entry name" value="Fe-ADH_2"/>
    <property type="match status" value="1"/>
</dbReference>
<evidence type="ECO:0000256" key="5">
    <source>
        <dbReference type="ARBA" id="ARBA00023002"/>
    </source>
</evidence>
<dbReference type="AlphaFoldDB" id="A0A6J6LC39"/>
<dbReference type="Gene3D" id="3.40.50.1970">
    <property type="match status" value="1"/>
</dbReference>
<dbReference type="InterPro" id="IPR016205">
    <property type="entry name" value="Glycerol_DH"/>
</dbReference>
<dbReference type="GO" id="GO:0016614">
    <property type="term" value="F:oxidoreductase activity, acting on CH-OH group of donors"/>
    <property type="evidence" value="ECO:0007669"/>
    <property type="project" value="InterPro"/>
</dbReference>
<dbReference type="PANTHER" id="PTHR43616">
    <property type="entry name" value="GLYCEROL DEHYDROGENASE"/>
    <property type="match status" value="1"/>
</dbReference>
<dbReference type="SUPFAM" id="SSF56796">
    <property type="entry name" value="Dehydroquinate synthase-like"/>
    <property type="match status" value="1"/>
</dbReference>
<evidence type="ECO:0000256" key="2">
    <source>
        <dbReference type="ARBA" id="ARBA00022516"/>
    </source>
</evidence>
<name>A0A6J6LC39_9ZZZZ</name>
<keyword evidence="1" id="KW-0963">Cytoplasm</keyword>
<sequence length="341" mass="36821">MAEIGNAFTLVEATFAETLHGLGSVALVVNDPPWSHLASSVATPASVVQAWDMDIAHLEAVAKTQPVGDTVVGVGGGTAMDTAKFLAWKLGRPLVQIPSITSVDAGFTDAVGVRVDGNVRYIGNIRPEKVVLDIALVCGAPAHLNRAGIGDIISCATGLFDWRLASGKAIGHVWNTDLANLGERLLVDLEKHLEEIAQVSPAGVRFLAESYRAIGAACADAGHSRFEEGSEHFWAYCYESLTGAHPVHGEIIAFAVVVMAYIQGNNPERWRDLVVKCQVRAHPLDIGITQDDFVKTFAHLNEYVQKYSLDYSIINEEEFTSDVVDAAWEFVTRIPRQGSIS</sequence>
<evidence type="ECO:0000256" key="1">
    <source>
        <dbReference type="ARBA" id="ARBA00022490"/>
    </source>
</evidence>
<reference evidence="10" key="1">
    <citation type="submission" date="2020-05" db="EMBL/GenBank/DDBJ databases">
        <authorList>
            <person name="Chiriac C."/>
            <person name="Salcher M."/>
            <person name="Ghai R."/>
            <person name="Kavagutti S V."/>
        </authorList>
    </citation>
    <scope>NUCLEOTIDE SEQUENCE</scope>
</reference>
<evidence type="ECO:0000256" key="4">
    <source>
        <dbReference type="ARBA" id="ARBA00022857"/>
    </source>
</evidence>
<evidence type="ECO:0000256" key="6">
    <source>
        <dbReference type="ARBA" id="ARBA00023027"/>
    </source>
</evidence>
<dbReference type="Gene3D" id="1.20.1090.10">
    <property type="entry name" value="Dehydroquinate synthase-like - alpha domain"/>
    <property type="match status" value="1"/>
</dbReference>
<keyword evidence="6" id="KW-0520">NAD</keyword>
<protein>
    <submittedName>
        <fullName evidence="10">Unannotated protein</fullName>
    </submittedName>
</protein>
<dbReference type="InterPro" id="IPR032837">
    <property type="entry name" value="G1PDH"/>
</dbReference>
<keyword evidence="8" id="KW-0594">Phospholipid biosynthesis</keyword>
<keyword evidence="4" id="KW-0521">NADP</keyword>